<proteinExistence type="predicted"/>
<protein>
    <submittedName>
        <fullName evidence="2">Uncharacterized protein</fullName>
    </submittedName>
</protein>
<dbReference type="EMBL" id="VOQF01000015">
    <property type="protein sequence ID" value="TXC85850.1"/>
    <property type="molecule type" value="Genomic_DNA"/>
</dbReference>
<gene>
    <name evidence="2" type="ORF">FS935_19600</name>
</gene>
<name>A0A5C6VLG2_9BACI</name>
<evidence type="ECO:0000256" key="1">
    <source>
        <dbReference type="SAM" id="Phobius"/>
    </source>
</evidence>
<sequence>MIKKDTILFTIIGILLIYNILSYIKISKLEERLQIVDSMQNELSNVNYSVQDISSQIDMKLTEFVQNQLWIQKKEYQINSVNIEENQIDVVIDWSLRELAQGEKVTLLYREKTEKNWTELQPTQANNLNYRVETSFHLDGNYETQVVATSSSGKRSESLVELPFKEHLNQRITTDAFVHQAGEGQMDINIYIQNTVKNEFFEFENNDQLKIQSAKAQLFFDGKSIKQWDLLKEQENLHYISDSYNESINYNTFIDLKENVGKEIGDVKLLVTLKDGYGITYETEGISEGSINW</sequence>
<accession>A0A5C6VLG2</accession>
<keyword evidence="1" id="KW-0472">Membrane</keyword>
<dbReference type="RefSeq" id="WP_146950334.1">
    <property type="nucleotide sequence ID" value="NZ_VOQF01000015.1"/>
</dbReference>
<feature type="transmembrane region" description="Helical" evidence="1">
    <location>
        <begin position="6"/>
        <end position="24"/>
    </location>
</feature>
<dbReference type="Proteomes" id="UP000321363">
    <property type="component" value="Unassembled WGS sequence"/>
</dbReference>
<dbReference type="AlphaFoldDB" id="A0A5C6VLG2"/>
<dbReference type="OrthoDB" id="2853557at2"/>
<keyword evidence="1" id="KW-1133">Transmembrane helix</keyword>
<keyword evidence="3" id="KW-1185">Reference proteome</keyword>
<evidence type="ECO:0000313" key="2">
    <source>
        <dbReference type="EMBL" id="TXC85850.1"/>
    </source>
</evidence>
<keyword evidence="1" id="KW-0812">Transmembrane</keyword>
<evidence type="ECO:0000313" key="3">
    <source>
        <dbReference type="Proteomes" id="UP000321363"/>
    </source>
</evidence>
<organism evidence="2 3">
    <name type="scientific">Metabacillus litoralis</name>
    <dbReference type="NCBI Taxonomy" id="152268"/>
    <lineage>
        <taxon>Bacteria</taxon>
        <taxon>Bacillati</taxon>
        <taxon>Bacillota</taxon>
        <taxon>Bacilli</taxon>
        <taxon>Bacillales</taxon>
        <taxon>Bacillaceae</taxon>
        <taxon>Metabacillus</taxon>
    </lineage>
</organism>
<reference evidence="2 3" key="1">
    <citation type="journal article" date="2005" name="Int. J. Syst. Evol. Microbiol.">
        <title>Bacillus litoralis sp. nov., isolated from a tidal flat of the Yellow Sea in Korea.</title>
        <authorList>
            <person name="Yoon J.H."/>
            <person name="Oh T.K."/>
        </authorList>
    </citation>
    <scope>NUCLEOTIDE SEQUENCE [LARGE SCALE GENOMIC DNA]</scope>
    <source>
        <strain evidence="2 3">SW-211</strain>
    </source>
</reference>
<comment type="caution">
    <text evidence="2">The sequence shown here is derived from an EMBL/GenBank/DDBJ whole genome shotgun (WGS) entry which is preliminary data.</text>
</comment>